<dbReference type="AlphaFoldDB" id="A0AAV5RGR3"/>
<comment type="caution">
    <text evidence="1">The sequence shown here is derived from an EMBL/GenBank/DDBJ whole genome shotgun (WGS) entry which is preliminary data.</text>
</comment>
<gene>
    <name evidence="1" type="ORF">DASB73_013190</name>
</gene>
<dbReference type="Proteomes" id="UP001362899">
    <property type="component" value="Unassembled WGS sequence"/>
</dbReference>
<sequence length="74" mass="8186">MQAFRSTTWEAHCGAPSAYDAQQFSIFTSIGKQDPVAGSSTTFMLRGRRYFTLGKRLDGGILLRFSALAGYIFI</sequence>
<protein>
    <submittedName>
        <fullName evidence="1">Uncharacterized protein</fullName>
    </submittedName>
</protein>
<evidence type="ECO:0000313" key="1">
    <source>
        <dbReference type="EMBL" id="GMM50361.1"/>
    </source>
</evidence>
<keyword evidence="2" id="KW-1185">Reference proteome</keyword>
<reference evidence="1 2" key="1">
    <citation type="journal article" date="2023" name="Elife">
        <title>Identification of key yeast species and microbe-microbe interactions impacting larval growth of Drosophila in the wild.</title>
        <authorList>
            <person name="Mure A."/>
            <person name="Sugiura Y."/>
            <person name="Maeda R."/>
            <person name="Honda K."/>
            <person name="Sakurai N."/>
            <person name="Takahashi Y."/>
            <person name="Watada M."/>
            <person name="Katoh T."/>
            <person name="Gotoh A."/>
            <person name="Gotoh Y."/>
            <person name="Taniguchi I."/>
            <person name="Nakamura K."/>
            <person name="Hayashi T."/>
            <person name="Katayama T."/>
            <person name="Uemura T."/>
            <person name="Hattori Y."/>
        </authorList>
    </citation>
    <scope>NUCLEOTIDE SEQUENCE [LARGE SCALE GENOMIC DNA]</scope>
    <source>
        <strain evidence="1 2">SB-73</strain>
    </source>
</reference>
<proteinExistence type="predicted"/>
<dbReference type="EMBL" id="BTGC01000003">
    <property type="protein sequence ID" value="GMM50361.1"/>
    <property type="molecule type" value="Genomic_DNA"/>
</dbReference>
<name>A0AAV5RGR3_STABA</name>
<organism evidence="1 2">
    <name type="scientific">Starmerella bacillaris</name>
    <name type="common">Yeast</name>
    <name type="synonym">Candida zemplinina</name>
    <dbReference type="NCBI Taxonomy" id="1247836"/>
    <lineage>
        <taxon>Eukaryota</taxon>
        <taxon>Fungi</taxon>
        <taxon>Dikarya</taxon>
        <taxon>Ascomycota</taxon>
        <taxon>Saccharomycotina</taxon>
        <taxon>Dipodascomycetes</taxon>
        <taxon>Dipodascales</taxon>
        <taxon>Trichomonascaceae</taxon>
        <taxon>Starmerella</taxon>
    </lineage>
</organism>
<accession>A0AAV5RGR3</accession>
<evidence type="ECO:0000313" key="2">
    <source>
        <dbReference type="Proteomes" id="UP001362899"/>
    </source>
</evidence>